<dbReference type="PANTHER" id="PTHR48048">
    <property type="entry name" value="GLYCOSYLTRANSFERASE"/>
    <property type="match status" value="1"/>
</dbReference>
<organism evidence="1 2">
    <name type="scientific">Aegilops tauschii subsp. strangulata</name>
    <name type="common">Goatgrass</name>
    <dbReference type="NCBI Taxonomy" id="200361"/>
    <lineage>
        <taxon>Eukaryota</taxon>
        <taxon>Viridiplantae</taxon>
        <taxon>Streptophyta</taxon>
        <taxon>Embryophyta</taxon>
        <taxon>Tracheophyta</taxon>
        <taxon>Spermatophyta</taxon>
        <taxon>Magnoliopsida</taxon>
        <taxon>Liliopsida</taxon>
        <taxon>Poales</taxon>
        <taxon>Poaceae</taxon>
        <taxon>BOP clade</taxon>
        <taxon>Pooideae</taxon>
        <taxon>Triticodae</taxon>
        <taxon>Triticeae</taxon>
        <taxon>Triticinae</taxon>
        <taxon>Aegilops</taxon>
    </lineage>
</organism>
<evidence type="ECO:0000313" key="2">
    <source>
        <dbReference type="Proteomes" id="UP000015105"/>
    </source>
</evidence>
<reference evidence="1" key="5">
    <citation type="journal article" date="2021" name="G3 (Bethesda)">
        <title>Aegilops tauschii genome assembly Aet v5.0 features greater sequence contiguity and improved annotation.</title>
        <authorList>
            <person name="Wang L."/>
            <person name="Zhu T."/>
            <person name="Rodriguez J.C."/>
            <person name="Deal K.R."/>
            <person name="Dubcovsky J."/>
            <person name="McGuire P.E."/>
            <person name="Lux T."/>
            <person name="Spannagl M."/>
            <person name="Mayer K.F.X."/>
            <person name="Baldrich P."/>
            <person name="Meyers B.C."/>
            <person name="Huo N."/>
            <person name="Gu Y.Q."/>
            <person name="Zhou H."/>
            <person name="Devos K.M."/>
            <person name="Bennetzen J.L."/>
            <person name="Unver T."/>
            <person name="Budak H."/>
            <person name="Gulick P.J."/>
            <person name="Galiba G."/>
            <person name="Kalapos B."/>
            <person name="Nelson D.R."/>
            <person name="Li P."/>
            <person name="You F.M."/>
            <person name="Luo M.C."/>
            <person name="Dvorak J."/>
        </authorList>
    </citation>
    <scope>NUCLEOTIDE SEQUENCE [LARGE SCALE GENOMIC DNA]</scope>
    <source>
        <strain evidence="1">cv. AL8/78</strain>
    </source>
</reference>
<dbReference type="SMR" id="A0A453B0T6"/>
<dbReference type="OrthoDB" id="686812at2759"/>
<dbReference type="OMA" id="ANADMLT"/>
<dbReference type="Proteomes" id="UP000015105">
    <property type="component" value="Chromosome 2D"/>
</dbReference>
<proteinExistence type="predicted"/>
<reference evidence="2" key="2">
    <citation type="journal article" date="2017" name="Nat. Plants">
        <title>The Aegilops tauschii genome reveals multiple impacts of transposons.</title>
        <authorList>
            <person name="Zhao G."/>
            <person name="Zou C."/>
            <person name="Li K."/>
            <person name="Wang K."/>
            <person name="Li T."/>
            <person name="Gao L."/>
            <person name="Zhang X."/>
            <person name="Wang H."/>
            <person name="Yang Z."/>
            <person name="Liu X."/>
            <person name="Jiang W."/>
            <person name="Mao L."/>
            <person name="Kong X."/>
            <person name="Jiao Y."/>
            <person name="Jia J."/>
        </authorList>
    </citation>
    <scope>NUCLEOTIDE SEQUENCE [LARGE SCALE GENOMIC DNA]</scope>
    <source>
        <strain evidence="2">cv. AL8/78</strain>
    </source>
</reference>
<name>A0A453B0T6_AEGTS</name>
<evidence type="ECO:0008006" key="3">
    <source>
        <dbReference type="Google" id="ProtNLM"/>
    </source>
</evidence>
<reference evidence="2" key="1">
    <citation type="journal article" date="2014" name="Science">
        <title>Ancient hybridizations among the ancestral genomes of bread wheat.</title>
        <authorList>
            <consortium name="International Wheat Genome Sequencing Consortium,"/>
            <person name="Marcussen T."/>
            <person name="Sandve S.R."/>
            <person name="Heier L."/>
            <person name="Spannagl M."/>
            <person name="Pfeifer M."/>
            <person name="Jakobsen K.S."/>
            <person name="Wulff B.B."/>
            <person name="Steuernagel B."/>
            <person name="Mayer K.F."/>
            <person name="Olsen O.A."/>
        </authorList>
    </citation>
    <scope>NUCLEOTIDE SEQUENCE [LARGE SCALE GENOMIC DNA]</scope>
    <source>
        <strain evidence="2">cv. AL8/78</strain>
    </source>
</reference>
<keyword evidence="2" id="KW-1185">Reference proteome</keyword>
<dbReference type="InterPro" id="IPR050481">
    <property type="entry name" value="UDP-glycosyltransf_plant"/>
</dbReference>
<dbReference type="AlphaFoldDB" id="A0A453B0T6"/>
<dbReference type="RefSeq" id="XP_073365645.1">
    <property type="nucleotide sequence ID" value="XM_073509544.1"/>
</dbReference>
<dbReference type="GeneID" id="109754145"/>
<dbReference type="PANTHER" id="PTHR48048:SF93">
    <property type="entry name" value="GLYCOSYLTRANSFERASE"/>
    <property type="match status" value="1"/>
</dbReference>
<accession>A0A453B0T6</accession>
<dbReference type="Gene3D" id="3.40.50.2000">
    <property type="entry name" value="Glycogen Phosphorylase B"/>
    <property type="match status" value="1"/>
</dbReference>
<dbReference type="EnsemblPlants" id="AET2Gv20328500.1">
    <property type="protein sequence ID" value="AET2Gv20328500.1"/>
    <property type="gene ID" value="AET2Gv20328500"/>
</dbReference>
<reference evidence="1" key="3">
    <citation type="journal article" date="2017" name="Nature">
        <title>Genome sequence of the progenitor of the wheat D genome Aegilops tauschii.</title>
        <authorList>
            <person name="Luo M.C."/>
            <person name="Gu Y.Q."/>
            <person name="Puiu D."/>
            <person name="Wang H."/>
            <person name="Twardziok S.O."/>
            <person name="Deal K.R."/>
            <person name="Huo N."/>
            <person name="Zhu T."/>
            <person name="Wang L."/>
            <person name="Wang Y."/>
            <person name="McGuire P.E."/>
            <person name="Liu S."/>
            <person name="Long H."/>
            <person name="Ramasamy R.K."/>
            <person name="Rodriguez J.C."/>
            <person name="Van S.L."/>
            <person name="Yuan L."/>
            <person name="Wang Z."/>
            <person name="Xia Z."/>
            <person name="Xiao L."/>
            <person name="Anderson O.D."/>
            <person name="Ouyang S."/>
            <person name="Liang Y."/>
            <person name="Zimin A.V."/>
            <person name="Pertea G."/>
            <person name="Qi P."/>
            <person name="Bennetzen J.L."/>
            <person name="Dai X."/>
            <person name="Dawson M.W."/>
            <person name="Muller H.G."/>
            <person name="Kugler K."/>
            <person name="Rivarola-Duarte L."/>
            <person name="Spannagl M."/>
            <person name="Mayer K.F.X."/>
            <person name="Lu F.H."/>
            <person name="Bevan M.W."/>
            <person name="Leroy P."/>
            <person name="Li P."/>
            <person name="You F.M."/>
            <person name="Sun Q."/>
            <person name="Liu Z."/>
            <person name="Lyons E."/>
            <person name="Wicker T."/>
            <person name="Salzberg S.L."/>
            <person name="Devos K.M."/>
            <person name="Dvorak J."/>
        </authorList>
    </citation>
    <scope>NUCLEOTIDE SEQUENCE [LARGE SCALE GENOMIC DNA]</scope>
    <source>
        <strain evidence="1">cv. AL8/78</strain>
    </source>
</reference>
<dbReference type="SUPFAM" id="SSF53756">
    <property type="entry name" value="UDP-Glycosyltransferase/glycogen phosphorylase"/>
    <property type="match status" value="1"/>
</dbReference>
<reference evidence="1" key="4">
    <citation type="submission" date="2019-03" db="UniProtKB">
        <authorList>
            <consortium name="EnsemblPlants"/>
        </authorList>
    </citation>
    <scope>IDENTIFICATION</scope>
</reference>
<dbReference type="STRING" id="200361.A0A453B0T6"/>
<evidence type="ECO:0000313" key="1">
    <source>
        <dbReference type="EnsemblPlants" id="AET2Gv20328500.1"/>
    </source>
</evidence>
<protein>
    <recommendedName>
        <fullName evidence="3">Anthocyanidin 5,3-O-glucosyltransferase</fullName>
    </recommendedName>
</protein>
<sequence length="197" mass="21383">MVGAGTNTTMEARKLRVVLYPSPGMGHLVSMIELGKHLAARALTVTVALIDSPHDTSATGPFLAGVSAANPSISFHRLPQVELLWSEPPVMLTFEVVRLSNTHLHDFLAGDSPAVIVLDFFCSAAIGVAEELGIPAYFFCASGAQILAFFLHLPVLHGKSTRSFGEEGDRHDVIDDSMRKEKINVIDDKWNQTCRLS</sequence>
<dbReference type="GO" id="GO:0035251">
    <property type="term" value="F:UDP-glucosyltransferase activity"/>
    <property type="evidence" value="ECO:0007669"/>
    <property type="project" value="InterPro"/>
</dbReference>
<dbReference type="Gramene" id="AET2Gv20328500.1">
    <property type="protein sequence ID" value="AET2Gv20328500.1"/>
    <property type="gene ID" value="AET2Gv20328500"/>
</dbReference>